<dbReference type="InterPro" id="IPR019171">
    <property type="entry name" value="MIX23"/>
</dbReference>
<dbReference type="RefSeq" id="XP_011303646.1">
    <property type="nucleotide sequence ID" value="XM_011305344.1"/>
</dbReference>
<dbReference type="CTD" id="40159"/>
<evidence type="ECO:0000256" key="2">
    <source>
        <dbReference type="ARBA" id="ARBA00024228"/>
    </source>
</evidence>
<organism evidence="4 5">
    <name type="scientific">Fopius arisanus</name>
    <dbReference type="NCBI Taxonomy" id="64838"/>
    <lineage>
        <taxon>Eukaryota</taxon>
        <taxon>Metazoa</taxon>
        <taxon>Ecdysozoa</taxon>
        <taxon>Arthropoda</taxon>
        <taxon>Hexapoda</taxon>
        <taxon>Insecta</taxon>
        <taxon>Pterygota</taxon>
        <taxon>Neoptera</taxon>
        <taxon>Endopterygota</taxon>
        <taxon>Hymenoptera</taxon>
        <taxon>Apocrita</taxon>
        <taxon>Ichneumonoidea</taxon>
        <taxon>Braconidae</taxon>
        <taxon>Opiinae</taxon>
        <taxon>Fopius</taxon>
    </lineage>
</organism>
<accession>A0A9R1U1C6</accession>
<dbReference type="Pfam" id="PF09774">
    <property type="entry name" value="MIX23"/>
    <property type="match status" value="1"/>
</dbReference>
<dbReference type="GeneID" id="105266887"/>
<keyword evidence="4" id="KW-1185">Reference proteome</keyword>
<evidence type="ECO:0000256" key="1">
    <source>
        <dbReference type="ARBA" id="ARBA00024204"/>
    </source>
</evidence>
<name>A0A9R1U1C6_9HYME</name>
<dbReference type="PANTHER" id="PTHR31905:SF2">
    <property type="entry name" value="PROTEIN MIX23"/>
    <property type="match status" value="1"/>
</dbReference>
<evidence type="ECO:0000256" key="3">
    <source>
        <dbReference type="ARBA" id="ARBA00030733"/>
    </source>
</evidence>
<comment type="similarity">
    <text evidence="1">Belongs to the MIX23 family.</text>
</comment>
<dbReference type="AlphaFoldDB" id="A0A9R1U1C6"/>
<evidence type="ECO:0000313" key="5">
    <source>
        <dbReference type="RefSeq" id="XP_011303646.1"/>
    </source>
</evidence>
<dbReference type="GO" id="GO:0005758">
    <property type="term" value="C:mitochondrial intermembrane space"/>
    <property type="evidence" value="ECO:0007669"/>
    <property type="project" value="InterPro"/>
</dbReference>
<dbReference type="Proteomes" id="UP000694866">
    <property type="component" value="Unplaced"/>
</dbReference>
<protein>
    <recommendedName>
        <fullName evidence="2">Protein MIX23</fullName>
    </recommendedName>
    <alternativeName>
        <fullName evidence="3">Coiled-coil domain-containing protein 58</fullName>
    </alternativeName>
</protein>
<dbReference type="KEGG" id="fas:105266887"/>
<reference evidence="5" key="1">
    <citation type="submission" date="2025-08" db="UniProtKB">
        <authorList>
            <consortium name="RefSeq"/>
        </authorList>
    </citation>
    <scope>IDENTIFICATION</scope>
    <source>
        <strain evidence="5">USDA-PBARC FA_bdor</strain>
        <tissue evidence="5">Whole organism</tissue>
    </source>
</reference>
<proteinExistence type="inferred from homology"/>
<evidence type="ECO:0000313" key="4">
    <source>
        <dbReference type="Proteomes" id="UP000694866"/>
    </source>
</evidence>
<dbReference type="OrthoDB" id="5593818at2759"/>
<sequence length="135" mass="15836">MECGDFLEFQDALQKMRQIDDKIIYLLNTTIPTESFKAQVDATARCKDLFHQIQTGHSQREIAIKKCLNTTRDKVKKLKDQKDNNPDDISLLKTLRKEQNNLRMLESELSVEEVVKSRTSKVYHEKCRGFYKPNE</sequence>
<gene>
    <name evidence="5" type="primary">Ccdc58</name>
</gene>
<dbReference type="PANTHER" id="PTHR31905">
    <property type="entry name" value="COILED-COIL DOMAIN-CONTAINING PROTEIN 58"/>
    <property type="match status" value="1"/>
</dbReference>